<evidence type="ECO:0000256" key="2">
    <source>
        <dbReference type="ARBA" id="ARBA00006420"/>
    </source>
</evidence>
<dbReference type="Pfam" id="PF01106">
    <property type="entry name" value="NifU"/>
    <property type="match status" value="1"/>
</dbReference>
<keyword evidence="7" id="KW-0411">Iron-sulfur</keyword>
<gene>
    <name evidence="13" type="primary">nfu1</name>
</gene>
<comment type="function">
    <text evidence="9">Iron-sulfur cluster scaffold protein which can assemble [4Fe-4S] clusters and deliver them to target proteins.</text>
</comment>
<evidence type="ECO:0000313" key="14">
    <source>
        <dbReference type="Proteomes" id="UP000694546"/>
    </source>
</evidence>
<dbReference type="GO" id="GO:0016226">
    <property type="term" value="P:iron-sulfur cluster assembly"/>
    <property type="evidence" value="ECO:0007669"/>
    <property type="project" value="InterPro"/>
</dbReference>
<evidence type="ECO:0000259" key="12">
    <source>
        <dbReference type="SMART" id="SM00932"/>
    </source>
</evidence>
<sequence>MAACRHLGAGLRLSASLSRLVINQGHHNAGFHGISYRPKPRVTSRWPNTSFAVVPGRTMFVQTQDTPNPNSLKFLPGRVVLEAGTMDFAAPRDAFCSPLARQLFRIDGVKGVFLGPDFITITKSDAEVEWKVIKPDVFAAIMDFFTTGLPVVNEDSVPSPDTAPSDDDDEVVGMIKELLDTRIRPTVQEDGGDVLYMGFEDGIVKLKLQGSCTSCPSSIITLKSGIQNMLQFYVPEVESVEQVKDDEEQIAQA</sequence>
<keyword evidence="8" id="KW-0496">Mitochondrion</keyword>
<dbReference type="OrthoDB" id="565552at2759"/>
<dbReference type="Gene3D" id="3.30.300.130">
    <property type="entry name" value="Fe-S cluster assembly (FSCA)"/>
    <property type="match status" value="1"/>
</dbReference>
<comment type="subcellular location">
    <subcellularLocation>
        <location evidence="1">Mitochondrion</location>
    </subcellularLocation>
</comment>
<proteinExistence type="inferred from homology"/>
<keyword evidence="4" id="KW-0479">Metal-binding</keyword>
<evidence type="ECO:0000256" key="8">
    <source>
        <dbReference type="ARBA" id="ARBA00023128"/>
    </source>
</evidence>
<evidence type="ECO:0000313" key="13">
    <source>
        <dbReference type="Ensembl" id="ENSGMOP00000006333.2"/>
    </source>
</evidence>
<evidence type="ECO:0000256" key="10">
    <source>
        <dbReference type="ARBA" id="ARBA00062506"/>
    </source>
</evidence>
<dbReference type="PANTHER" id="PTHR11178:SF46">
    <property type="entry name" value="NFU1 IRON-SULFUR CLUSTER SCAFFOLD HOMOLOG, MITOCHONDRIAL"/>
    <property type="match status" value="1"/>
</dbReference>
<accession>A0A8C4Z5P5</accession>
<dbReference type="GeneTree" id="ENSGT00940000164785"/>
<dbReference type="Ensembl" id="ENSGMOT00000006515.2">
    <property type="protein sequence ID" value="ENSGMOP00000006333.2"/>
    <property type="gene ID" value="ENSGMOG00000005956.2"/>
</dbReference>
<dbReference type="SMART" id="SM00932">
    <property type="entry name" value="Nfu_N"/>
    <property type="match status" value="1"/>
</dbReference>
<reference evidence="13" key="1">
    <citation type="submission" date="2025-08" db="UniProtKB">
        <authorList>
            <consortium name="Ensembl"/>
        </authorList>
    </citation>
    <scope>IDENTIFICATION</scope>
</reference>
<dbReference type="InterPro" id="IPR001075">
    <property type="entry name" value="NIF_FeS_clus_asmbl_NifU_C"/>
</dbReference>
<evidence type="ECO:0000256" key="11">
    <source>
        <dbReference type="ARBA" id="ARBA00076495"/>
    </source>
</evidence>
<keyword evidence="5" id="KW-0809">Transit peptide</keyword>
<dbReference type="FunFam" id="3.30.1370.70:FF:000002">
    <property type="entry name" value="NFU1 iron-sulfur cluster scaffold homolog, mitochondrial"/>
    <property type="match status" value="1"/>
</dbReference>
<organism evidence="13 14">
    <name type="scientific">Gadus morhua</name>
    <name type="common">Atlantic cod</name>
    <dbReference type="NCBI Taxonomy" id="8049"/>
    <lineage>
        <taxon>Eukaryota</taxon>
        <taxon>Metazoa</taxon>
        <taxon>Chordata</taxon>
        <taxon>Craniata</taxon>
        <taxon>Vertebrata</taxon>
        <taxon>Euteleostomi</taxon>
        <taxon>Actinopterygii</taxon>
        <taxon>Neopterygii</taxon>
        <taxon>Teleostei</taxon>
        <taxon>Neoteleostei</taxon>
        <taxon>Acanthomorphata</taxon>
        <taxon>Zeiogadaria</taxon>
        <taxon>Gadariae</taxon>
        <taxon>Gadiformes</taxon>
        <taxon>Gadoidei</taxon>
        <taxon>Gadidae</taxon>
        <taxon>Gadus</taxon>
    </lineage>
</organism>
<keyword evidence="6" id="KW-0408">Iron</keyword>
<dbReference type="SUPFAM" id="SSF110836">
    <property type="entry name" value="Hypothetical protein SAV1430"/>
    <property type="match status" value="1"/>
</dbReference>
<comment type="similarity">
    <text evidence="2">Belongs to the NifU family.</text>
</comment>
<evidence type="ECO:0000256" key="1">
    <source>
        <dbReference type="ARBA" id="ARBA00004173"/>
    </source>
</evidence>
<dbReference type="FunFam" id="3.30.300.130:FF:000001">
    <property type="entry name" value="NFU1 iron-sulfur cluster scaffold"/>
    <property type="match status" value="1"/>
</dbReference>
<name>A0A8C4Z5P5_GADMO</name>
<dbReference type="GO" id="GO:0005506">
    <property type="term" value="F:iron ion binding"/>
    <property type="evidence" value="ECO:0007669"/>
    <property type="project" value="InterPro"/>
</dbReference>
<dbReference type="Proteomes" id="UP000694546">
    <property type="component" value="Chromosome 6"/>
</dbReference>
<reference evidence="13" key="2">
    <citation type="submission" date="2025-09" db="UniProtKB">
        <authorList>
            <consortium name="Ensembl"/>
        </authorList>
    </citation>
    <scope>IDENTIFICATION</scope>
</reference>
<evidence type="ECO:0000256" key="9">
    <source>
        <dbReference type="ARBA" id="ARBA00057718"/>
    </source>
</evidence>
<feature type="domain" description="Scaffold protein Nfu/NifU N-terminal" evidence="12">
    <location>
        <begin position="61"/>
        <end position="148"/>
    </location>
</feature>
<keyword evidence="14" id="KW-1185">Reference proteome</keyword>
<dbReference type="Pfam" id="PF08712">
    <property type="entry name" value="Nfu_N"/>
    <property type="match status" value="1"/>
</dbReference>
<protein>
    <recommendedName>
        <fullName evidence="3">NFU1 iron-sulfur cluster scaffold homolog, mitochondrial</fullName>
    </recommendedName>
    <alternativeName>
        <fullName evidence="11">HIRA-interacting protein 5</fullName>
    </alternativeName>
</protein>
<comment type="subunit">
    <text evidence="10">Monomer and homohexamer; the apo-NFU1 is a monomer, while the holo-NFU1 is a hexamer composed of a trimer of dimer that is probably linked by some 4Fe-4S cluster. Interacts with HIRA and EPM2A/laforin. Interacts with BOLA3. Interacts with HSPA9.</text>
</comment>
<dbReference type="AlphaFoldDB" id="A0A8C4Z5P5"/>
<dbReference type="InterPro" id="IPR036498">
    <property type="entry name" value="Nfu/NifU_N_sf"/>
</dbReference>
<dbReference type="InterPro" id="IPR034904">
    <property type="entry name" value="FSCA_dom_sf"/>
</dbReference>
<dbReference type="SUPFAM" id="SSF117916">
    <property type="entry name" value="Fe-S cluster assembly (FSCA) domain-like"/>
    <property type="match status" value="1"/>
</dbReference>
<evidence type="ECO:0000256" key="7">
    <source>
        <dbReference type="ARBA" id="ARBA00023014"/>
    </source>
</evidence>
<evidence type="ECO:0000256" key="3">
    <source>
        <dbReference type="ARBA" id="ARBA00018782"/>
    </source>
</evidence>
<evidence type="ECO:0000256" key="6">
    <source>
        <dbReference type="ARBA" id="ARBA00023004"/>
    </source>
</evidence>
<evidence type="ECO:0000256" key="5">
    <source>
        <dbReference type="ARBA" id="ARBA00022946"/>
    </source>
</evidence>
<evidence type="ECO:0000256" key="4">
    <source>
        <dbReference type="ARBA" id="ARBA00022723"/>
    </source>
</evidence>
<dbReference type="GO" id="GO:0051536">
    <property type="term" value="F:iron-sulfur cluster binding"/>
    <property type="evidence" value="ECO:0007669"/>
    <property type="project" value="UniProtKB-KW"/>
</dbReference>
<dbReference type="InterPro" id="IPR014824">
    <property type="entry name" value="Nfu/NifU_N"/>
</dbReference>
<dbReference type="PANTHER" id="PTHR11178">
    <property type="entry name" value="IRON-SULFUR CLUSTER SCAFFOLD PROTEIN NFU-RELATED"/>
    <property type="match status" value="1"/>
</dbReference>
<dbReference type="Gene3D" id="3.30.1370.70">
    <property type="entry name" value="Scaffold protein Nfu/NifU, N-terminal domain"/>
    <property type="match status" value="1"/>
</dbReference>
<dbReference type="GO" id="GO:0005739">
    <property type="term" value="C:mitochondrion"/>
    <property type="evidence" value="ECO:0007669"/>
    <property type="project" value="UniProtKB-SubCell"/>
</dbReference>